<proteinExistence type="predicted"/>
<dbReference type="Proteomes" id="UP001610432">
    <property type="component" value="Unassembled WGS sequence"/>
</dbReference>
<protein>
    <recommendedName>
        <fullName evidence="3">Kinesin light chain</fullName>
    </recommendedName>
</protein>
<name>A0ABR4LD77_9EURO</name>
<dbReference type="GeneID" id="98145432"/>
<dbReference type="Gene3D" id="1.25.40.10">
    <property type="entry name" value="Tetratricopeptide repeat domain"/>
    <property type="match status" value="1"/>
</dbReference>
<dbReference type="EMBL" id="JBFXLQ010000066">
    <property type="protein sequence ID" value="KAL2862504.1"/>
    <property type="molecule type" value="Genomic_DNA"/>
</dbReference>
<keyword evidence="2" id="KW-1185">Reference proteome</keyword>
<evidence type="ECO:0008006" key="3">
    <source>
        <dbReference type="Google" id="ProtNLM"/>
    </source>
</evidence>
<reference evidence="1 2" key="1">
    <citation type="submission" date="2024-07" db="EMBL/GenBank/DDBJ databases">
        <title>Section-level genome sequencing and comparative genomics of Aspergillus sections Usti and Cavernicolus.</title>
        <authorList>
            <consortium name="Lawrence Berkeley National Laboratory"/>
            <person name="Nybo J.L."/>
            <person name="Vesth T.C."/>
            <person name="Theobald S."/>
            <person name="Frisvad J.C."/>
            <person name="Larsen T.O."/>
            <person name="Kjaerboelling I."/>
            <person name="Rothschild-Mancinelli K."/>
            <person name="Lyhne E.K."/>
            <person name="Kogle M.E."/>
            <person name="Barry K."/>
            <person name="Clum A."/>
            <person name="Na H."/>
            <person name="Ledsgaard L."/>
            <person name="Lin J."/>
            <person name="Lipzen A."/>
            <person name="Kuo A."/>
            <person name="Riley R."/>
            <person name="Mondo S."/>
            <person name="Labutti K."/>
            <person name="Haridas S."/>
            <person name="Pangalinan J."/>
            <person name="Salamov A.A."/>
            <person name="Simmons B.A."/>
            <person name="Magnuson J.K."/>
            <person name="Chen J."/>
            <person name="Drula E."/>
            <person name="Henrissat B."/>
            <person name="Wiebenga A."/>
            <person name="Lubbers R.J."/>
            <person name="Gomes A.C."/>
            <person name="Macurrencykelacurrency M.R."/>
            <person name="Stajich J."/>
            <person name="Grigoriev I.V."/>
            <person name="Mortensen U.H."/>
            <person name="De Vries R.P."/>
            <person name="Baker S.E."/>
            <person name="Andersen M.R."/>
        </authorList>
    </citation>
    <scope>NUCLEOTIDE SEQUENCE [LARGE SCALE GENOMIC DNA]</scope>
    <source>
        <strain evidence="1 2">CBS 449.75</strain>
    </source>
</reference>
<comment type="caution">
    <text evidence="1">The sequence shown here is derived from an EMBL/GenBank/DDBJ whole genome shotgun (WGS) entry which is preliminary data.</text>
</comment>
<evidence type="ECO:0000313" key="2">
    <source>
        <dbReference type="Proteomes" id="UP001610432"/>
    </source>
</evidence>
<dbReference type="InterPro" id="IPR011990">
    <property type="entry name" value="TPR-like_helical_dom_sf"/>
</dbReference>
<dbReference type="PANTHER" id="PTHR46082:SF6">
    <property type="entry name" value="AAA+ ATPASE DOMAIN-CONTAINING PROTEIN-RELATED"/>
    <property type="match status" value="1"/>
</dbReference>
<organism evidence="1 2">
    <name type="scientific">Aspergillus lucknowensis</name>
    <dbReference type="NCBI Taxonomy" id="176173"/>
    <lineage>
        <taxon>Eukaryota</taxon>
        <taxon>Fungi</taxon>
        <taxon>Dikarya</taxon>
        <taxon>Ascomycota</taxon>
        <taxon>Pezizomycotina</taxon>
        <taxon>Eurotiomycetes</taxon>
        <taxon>Eurotiomycetidae</taxon>
        <taxon>Eurotiales</taxon>
        <taxon>Aspergillaceae</taxon>
        <taxon>Aspergillus</taxon>
        <taxon>Aspergillus subgen. Nidulantes</taxon>
    </lineage>
</organism>
<dbReference type="PANTHER" id="PTHR46082">
    <property type="entry name" value="ATP/GTP-BINDING PROTEIN-RELATED"/>
    <property type="match status" value="1"/>
</dbReference>
<gene>
    <name evidence="1" type="ORF">BJX67DRAFT_366149</name>
</gene>
<evidence type="ECO:0000313" key="1">
    <source>
        <dbReference type="EMBL" id="KAL2862504.1"/>
    </source>
</evidence>
<dbReference type="InterPro" id="IPR053137">
    <property type="entry name" value="NLR-like"/>
</dbReference>
<accession>A0ABR4LD77</accession>
<sequence length="124" mass="13710">MSNLAHVLCRRGKYAEAEQVSREALALMEEVLGNEHPSTLASRHDFALALFQQGKYPEAADLYSQNLGMEQEVLGYEPAYTLESMSGLADVFFLTKQVSRGGKAVPADTWDWRKGSWKGASINA</sequence>
<dbReference type="SUPFAM" id="SSF48452">
    <property type="entry name" value="TPR-like"/>
    <property type="match status" value="1"/>
</dbReference>
<dbReference type="Pfam" id="PF13424">
    <property type="entry name" value="TPR_12"/>
    <property type="match status" value="1"/>
</dbReference>
<dbReference type="RefSeq" id="XP_070881483.1">
    <property type="nucleotide sequence ID" value="XM_071030360.1"/>
</dbReference>